<keyword evidence="4" id="KW-0808">Transferase</keyword>
<feature type="chain" id="PRO_5012022380" description="Cysteine-rich receptor-like protein kinase 29" evidence="18">
    <location>
        <begin position="20"/>
        <end position="650"/>
    </location>
</feature>
<keyword evidence="13" id="KW-0675">Receptor</keyword>
<evidence type="ECO:0000259" key="20">
    <source>
        <dbReference type="PROSITE" id="PS51473"/>
    </source>
</evidence>
<evidence type="ECO:0000256" key="3">
    <source>
        <dbReference type="ARBA" id="ARBA00022553"/>
    </source>
</evidence>
<keyword evidence="22" id="KW-1185">Reference proteome</keyword>
<keyword evidence="14" id="KW-0325">Glycoprotein</keyword>
<keyword evidence="9" id="KW-0418">Kinase</keyword>
<evidence type="ECO:0000256" key="4">
    <source>
        <dbReference type="ARBA" id="ARBA00022679"/>
    </source>
</evidence>
<keyword evidence="8 15" id="KW-0547">Nucleotide-binding</keyword>
<gene>
    <name evidence="21" type="ORF">MANES_15G042600v8</name>
</gene>
<comment type="subcellular location">
    <subcellularLocation>
        <location evidence="1">Membrane</location>
        <topology evidence="1">Single-pass membrane protein</topology>
    </subcellularLocation>
</comment>
<dbReference type="GO" id="GO:0007165">
    <property type="term" value="P:signal transduction"/>
    <property type="evidence" value="ECO:0000318"/>
    <property type="project" value="GO_Central"/>
</dbReference>
<dbReference type="AlphaFoldDB" id="A0A2C9UDX0"/>
<evidence type="ECO:0000259" key="19">
    <source>
        <dbReference type="PROSITE" id="PS50011"/>
    </source>
</evidence>
<evidence type="ECO:0000313" key="22">
    <source>
        <dbReference type="Proteomes" id="UP000091857"/>
    </source>
</evidence>
<dbReference type="FunFam" id="3.30.430.20:FF:000003">
    <property type="entry name" value="Cysteine-rich RLK (RECEPTOR-like protein kinase) 10"/>
    <property type="match status" value="1"/>
</dbReference>
<evidence type="ECO:0000256" key="8">
    <source>
        <dbReference type="ARBA" id="ARBA00022741"/>
    </source>
</evidence>
<evidence type="ECO:0000256" key="2">
    <source>
        <dbReference type="ARBA" id="ARBA00022527"/>
    </source>
</evidence>
<evidence type="ECO:0000256" key="5">
    <source>
        <dbReference type="ARBA" id="ARBA00022692"/>
    </source>
</evidence>
<feature type="binding site" evidence="15">
    <location>
        <position position="355"/>
    </location>
    <ligand>
        <name>ATP</name>
        <dbReference type="ChEBI" id="CHEBI:30616"/>
    </ligand>
</feature>
<evidence type="ECO:0000256" key="1">
    <source>
        <dbReference type="ARBA" id="ARBA00004167"/>
    </source>
</evidence>
<evidence type="ECO:0000256" key="7">
    <source>
        <dbReference type="ARBA" id="ARBA00022737"/>
    </source>
</evidence>
<sequence length="650" mass="71430">MGIPSLVLLLFPMILISESQLCSNWGTYSANSPYSKNLNTVLSSLPSNITENGGFYNATAGHDPDKVYASSLCRGDLSSNRCYKCINSTIQGIIEQCPNQKEAIMWGDATTCMIRYSNRKIFGRMELTPSQCVPNPNNKTGDYSQFNETLYDLMGRLTTHASSGSSGLKFATGSSDGVFGLVQCSPDISKADCSVCLQGAMGEGCGFGMEGGRLLSPSCILWFENFKFYDSTADTVDSSQVPPTPVVNSPPPIANFSPPSQSITKGTSQVVSKIIVPIIVTLVILITITCALLRKRLKHKVENDDTIKRLESLQFEFSIIKAATDNFSDNNKLGQGGFGSVYKGVLPNGRDIAVKRLSECSAQGEEEFKNEILLVAKLQHRNLVSLLGFCSEGTERILVYEFARNGSLDHVIFDATRSAQLNWEMRYKIINGIARGILYLHEDSRLKIIHRDLKANNVLLDEEMNPKISDFGLARLFVLDQTQCITRRVAGTYGYMAPEYASQNRFSAKSDVFSFGVLVLEIVTGKKNSWLSNSNELEHLLSQAWKNWRKRTISNLIDNTLRNGSTSGIIRCIHIGLLCVQENAADRPTMASVVLMLSSHSLSLPEPSQPGFLMYSNTNSGMPALESTSGTTTSSHSLENPEKTTYLSVN</sequence>
<evidence type="ECO:0000256" key="15">
    <source>
        <dbReference type="PROSITE-ProRule" id="PRU10141"/>
    </source>
</evidence>
<dbReference type="GO" id="GO:0005524">
    <property type="term" value="F:ATP binding"/>
    <property type="evidence" value="ECO:0007669"/>
    <property type="project" value="UniProtKB-UniRule"/>
</dbReference>
<dbReference type="Gramene" id="Manes.15G042600.1.v8.1">
    <property type="protein sequence ID" value="Manes.15G042600.1.v8.1.CDS"/>
    <property type="gene ID" value="Manes.15G042600.v8.1"/>
</dbReference>
<organism evidence="21 22">
    <name type="scientific">Manihot esculenta</name>
    <name type="common">Cassava</name>
    <name type="synonym">Jatropha manihot</name>
    <dbReference type="NCBI Taxonomy" id="3983"/>
    <lineage>
        <taxon>Eukaryota</taxon>
        <taxon>Viridiplantae</taxon>
        <taxon>Streptophyta</taxon>
        <taxon>Embryophyta</taxon>
        <taxon>Tracheophyta</taxon>
        <taxon>Spermatophyta</taxon>
        <taxon>Magnoliopsida</taxon>
        <taxon>eudicotyledons</taxon>
        <taxon>Gunneridae</taxon>
        <taxon>Pentapetalae</taxon>
        <taxon>rosids</taxon>
        <taxon>fabids</taxon>
        <taxon>Malpighiales</taxon>
        <taxon>Euphorbiaceae</taxon>
        <taxon>Crotonoideae</taxon>
        <taxon>Manihoteae</taxon>
        <taxon>Manihot</taxon>
    </lineage>
</organism>
<dbReference type="CDD" id="cd14066">
    <property type="entry name" value="STKc_IRAK"/>
    <property type="match status" value="1"/>
</dbReference>
<dbReference type="InterPro" id="IPR001245">
    <property type="entry name" value="Ser-Thr/Tyr_kinase_cat_dom"/>
</dbReference>
<dbReference type="FunFam" id="1.10.510.10:FF:000343">
    <property type="entry name" value="Cysteine-rich receptor-like protein kinase 28"/>
    <property type="match status" value="1"/>
</dbReference>
<dbReference type="InterPro" id="IPR002902">
    <property type="entry name" value="GNK2"/>
</dbReference>
<keyword evidence="6 18" id="KW-0732">Signal</keyword>
<feature type="domain" description="Gnk2-homologous" evidence="20">
    <location>
        <begin position="127"/>
        <end position="228"/>
    </location>
</feature>
<name>A0A2C9UDX0_MANES</name>
<keyword evidence="3" id="KW-0597">Phosphoprotein</keyword>
<evidence type="ECO:0000256" key="12">
    <source>
        <dbReference type="ARBA" id="ARBA00023136"/>
    </source>
</evidence>
<feature type="compositionally biased region" description="Low complexity" evidence="16">
    <location>
        <begin position="627"/>
        <end position="637"/>
    </location>
</feature>
<dbReference type="GO" id="GO:0009737">
    <property type="term" value="P:response to abscisic acid"/>
    <property type="evidence" value="ECO:0007669"/>
    <property type="project" value="UniProtKB-ARBA"/>
</dbReference>
<proteinExistence type="predicted"/>
<keyword evidence="2" id="KW-0723">Serine/threonine-protein kinase</keyword>
<dbReference type="InterPro" id="IPR000719">
    <property type="entry name" value="Prot_kinase_dom"/>
</dbReference>
<dbReference type="OrthoDB" id="4062651at2759"/>
<dbReference type="PANTHER" id="PTHR27002">
    <property type="entry name" value="RECEPTOR-LIKE SERINE/THREONINE-PROTEIN KINASE SD1-8"/>
    <property type="match status" value="1"/>
</dbReference>
<dbReference type="InterPro" id="IPR008271">
    <property type="entry name" value="Ser/Thr_kinase_AS"/>
</dbReference>
<dbReference type="FunFam" id="3.30.200.20:FF:000142">
    <property type="entry name" value="Cysteine-rich receptor-like protein kinase 10"/>
    <property type="match status" value="1"/>
</dbReference>
<dbReference type="PROSITE" id="PS00108">
    <property type="entry name" value="PROTEIN_KINASE_ST"/>
    <property type="match status" value="1"/>
</dbReference>
<dbReference type="GO" id="GO:0004674">
    <property type="term" value="F:protein serine/threonine kinase activity"/>
    <property type="evidence" value="ECO:0000318"/>
    <property type="project" value="GO_Central"/>
</dbReference>
<evidence type="ECO:0000256" key="6">
    <source>
        <dbReference type="ARBA" id="ARBA00022729"/>
    </source>
</evidence>
<dbReference type="PROSITE" id="PS50011">
    <property type="entry name" value="PROTEIN_KINASE_DOM"/>
    <property type="match status" value="1"/>
</dbReference>
<dbReference type="Proteomes" id="UP000091857">
    <property type="component" value="Chromosome 15"/>
</dbReference>
<dbReference type="PANTHER" id="PTHR27002:SF1080">
    <property type="entry name" value="CYSTEINE-RICH RECEPTOR-LIKE PROTEIN KINASE 29"/>
    <property type="match status" value="1"/>
</dbReference>
<evidence type="ECO:0000256" key="18">
    <source>
        <dbReference type="SAM" id="SignalP"/>
    </source>
</evidence>
<reference evidence="22" key="1">
    <citation type="journal article" date="2016" name="Nat. Biotechnol.">
        <title>Sequencing wild and cultivated cassava and related species reveals extensive interspecific hybridization and genetic diversity.</title>
        <authorList>
            <person name="Bredeson J.V."/>
            <person name="Lyons J.B."/>
            <person name="Prochnik S.E."/>
            <person name="Wu G.A."/>
            <person name="Ha C.M."/>
            <person name="Edsinger-Gonzales E."/>
            <person name="Grimwood J."/>
            <person name="Schmutz J."/>
            <person name="Rabbi I.Y."/>
            <person name="Egesi C."/>
            <person name="Nauluvula P."/>
            <person name="Lebot V."/>
            <person name="Ndunguru J."/>
            <person name="Mkamilo G."/>
            <person name="Bart R.S."/>
            <person name="Setter T.L."/>
            <person name="Gleadow R.M."/>
            <person name="Kulakow P."/>
            <person name="Ferguson M.E."/>
            <person name="Rounsley S."/>
            <person name="Rokhsar D.S."/>
        </authorList>
    </citation>
    <scope>NUCLEOTIDE SEQUENCE [LARGE SCALE GENOMIC DNA]</scope>
    <source>
        <strain evidence="22">cv. AM560-2</strain>
    </source>
</reference>
<dbReference type="PROSITE" id="PS00107">
    <property type="entry name" value="PROTEIN_KINASE_ATP"/>
    <property type="match status" value="1"/>
</dbReference>
<keyword evidence="12 17" id="KW-0472">Membrane</keyword>
<dbReference type="Gene3D" id="3.30.200.20">
    <property type="entry name" value="Phosphorylase Kinase, domain 1"/>
    <property type="match status" value="1"/>
</dbReference>
<evidence type="ECO:0000256" key="13">
    <source>
        <dbReference type="ARBA" id="ARBA00023170"/>
    </source>
</evidence>
<evidence type="ECO:0000256" key="16">
    <source>
        <dbReference type="SAM" id="MobiDB-lite"/>
    </source>
</evidence>
<evidence type="ECO:0000256" key="14">
    <source>
        <dbReference type="ARBA" id="ARBA00023180"/>
    </source>
</evidence>
<evidence type="ECO:0000313" key="21">
    <source>
        <dbReference type="EMBL" id="OAY28117.1"/>
    </source>
</evidence>
<dbReference type="SUPFAM" id="SSF56112">
    <property type="entry name" value="Protein kinase-like (PK-like)"/>
    <property type="match status" value="1"/>
</dbReference>
<dbReference type="GO" id="GO:0005886">
    <property type="term" value="C:plasma membrane"/>
    <property type="evidence" value="ECO:0000318"/>
    <property type="project" value="GO_Central"/>
</dbReference>
<keyword evidence="7" id="KW-0677">Repeat</keyword>
<feature type="signal peptide" evidence="18">
    <location>
        <begin position="1"/>
        <end position="19"/>
    </location>
</feature>
<dbReference type="Pfam" id="PF07714">
    <property type="entry name" value="PK_Tyr_Ser-Thr"/>
    <property type="match status" value="1"/>
</dbReference>
<dbReference type="InterPro" id="IPR011009">
    <property type="entry name" value="Kinase-like_dom_sf"/>
</dbReference>
<protein>
    <recommendedName>
        <fullName evidence="23">Cysteine-rich receptor-like protein kinase 29</fullName>
    </recommendedName>
</protein>
<keyword evidence="5 17" id="KW-0812">Transmembrane</keyword>
<dbReference type="SMART" id="SM00220">
    <property type="entry name" value="S_TKc"/>
    <property type="match status" value="1"/>
</dbReference>
<evidence type="ECO:0000256" key="11">
    <source>
        <dbReference type="ARBA" id="ARBA00022989"/>
    </source>
</evidence>
<dbReference type="InterPro" id="IPR038408">
    <property type="entry name" value="GNK2_sf"/>
</dbReference>
<evidence type="ECO:0000256" key="17">
    <source>
        <dbReference type="SAM" id="Phobius"/>
    </source>
</evidence>
<dbReference type="PROSITE" id="PS51473">
    <property type="entry name" value="GNK2"/>
    <property type="match status" value="2"/>
</dbReference>
<feature type="domain" description="Gnk2-homologous" evidence="20">
    <location>
        <begin position="16"/>
        <end position="121"/>
    </location>
</feature>
<accession>A0A2C9UDX0</accession>
<dbReference type="Gene3D" id="3.30.430.20">
    <property type="entry name" value="Gnk2 domain, C-X8-C-X2-C motif"/>
    <property type="match status" value="2"/>
</dbReference>
<evidence type="ECO:0000256" key="10">
    <source>
        <dbReference type="ARBA" id="ARBA00022840"/>
    </source>
</evidence>
<dbReference type="Pfam" id="PF01657">
    <property type="entry name" value="Stress-antifung"/>
    <property type="match status" value="2"/>
</dbReference>
<dbReference type="CDD" id="cd23509">
    <property type="entry name" value="Gnk2-like"/>
    <property type="match status" value="2"/>
</dbReference>
<evidence type="ECO:0000256" key="9">
    <source>
        <dbReference type="ARBA" id="ARBA00022777"/>
    </source>
</evidence>
<keyword evidence="11 17" id="KW-1133">Transmembrane helix</keyword>
<dbReference type="Gene3D" id="1.10.510.10">
    <property type="entry name" value="Transferase(Phosphotransferase) domain 1"/>
    <property type="match status" value="1"/>
</dbReference>
<feature type="transmembrane region" description="Helical" evidence="17">
    <location>
        <begin position="274"/>
        <end position="293"/>
    </location>
</feature>
<dbReference type="InterPro" id="IPR017441">
    <property type="entry name" value="Protein_kinase_ATP_BS"/>
</dbReference>
<evidence type="ECO:0008006" key="23">
    <source>
        <dbReference type="Google" id="ProtNLM"/>
    </source>
</evidence>
<feature type="region of interest" description="Disordered" evidence="16">
    <location>
        <begin position="623"/>
        <end position="650"/>
    </location>
</feature>
<dbReference type="GO" id="GO:0006955">
    <property type="term" value="P:immune response"/>
    <property type="evidence" value="ECO:0000318"/>
    <property type="project" value="GO_Central"/>
</dbReference>
<dbReference type="EMBL" id="CM004401">
    <property type="protein sequence ID" value="OAY28117.1"/>
    <property type="molecule type" value="Genomic_DNA"/>
</dbReference>
<comment type="caution">
    <text evidence="21">The sequence shown here is derived from an EMBL/GenBank/DDBJ whole genome shotgun (WGS) entry which is preliminary data.</text>
</comment>
<feature type="domain" description="Protein kinase" evidence="19">
    <location>
        <begin position="327"/>
        <end position="603"/>
    </location>
</feature>
<keyword evidence="10 15" id="KW-0067">ATP-binding</keyword>